<sequence>MVGFIGLIVGIIVGAVWNINIPDKFSPYMSVAILACLDSVFGALRASLSKNFHADIFISGFFGNAVLAAGLAYLGDKMGVPIYLAAVVVFGGRIFENFGMIRRILLEKAKNHQS</sequence>
<organism evidence="3 4">
    <name type="scientific">Clostridium niameyense</name>
    <dbReference type="NCBI Taxonomy" id="1622073"/>
    <lineage>
        <taxon>Bacteria</taxon>
        <taxon>Bacillati</taxon>
        <taxon>Bacillota</taxon>
        <taxon>Clostridia</taxon>
        <taxon>Eubacteriales</taxon>
        <taxon>Clostridiaceae</taxon>
        <taxon>Clostridium</taxon>
    </lineage>
</organism>
<keyword evidence="1 2" id="KW-0812">Transmembrane</keyword>
<comment type="similarity">
    <text evidence="1">Belongs to the sbp family.</text>
</comment>
<dbReference type="Proteomes" id="UP000473885">
    <property type="component" value="Unassembled WGS sequence"/>
</dbReference>
<keyword evidence="2" id="KW-1133">Transmembrane helix</keyword>
<proteinExistence type="inferred from homology"/>
<accession>A0A6M0R9T4</accession>
<evidence type="ECO:0000256" key="1">
    <source>
        <dbReference type="PIRNR" id="PIRNR018579"/>
    </source>
</evidence>
<dbReference type="OrthoDB" id="9812056at2"/>
<dbReference type="PIRSF" id="PIRSF018579">
    <property type="entry name" value="Sbp"/>
    <property type="match status" value="1"/>
</dbReference>
<keyword evidence="4" id="KW-1185">Reference proteome</keyword>
<evidence type="ECO:0000313" key="3">
    <source>
        <dbReference type="EMBL" id="NEZ46369.1"/>
    </source>
</evidence>
<reference evidence="3 4" key="1">
    <citation type="submission" date="2019-04" db="EMBL/GenBank/DDBJ databases">
        <title>Genome sequencing of Clostridium botulinum Groups I-IV and Clostridium butyricum.</title>
        <authorList>
            <person name="Brunt J."/>
            <person name="Van Vliet A.H.M."/>
            <person name="Stringer S.C."/>
            <person name="Carter A.T."/>
            <person name="Peck M.W."/>
        </authorList>
    </citation>
    <scope>NUCLEOTIDE SEQUENCE [LARGE SCALE GENOMIC DNA]</scope>
    <source>
        <strain evidence="3 4">IFR 18/094</strain>
    </source>
</reference>
<keyword evidence="1 2" id="KW-0472">Membrane</keyword>
<dbReference type="Pfam" id="PF06947">
    <property type="entry name" value="DUF1290"/>
    <property type="match status" value="1"/>
</dbReference>
<dbReference type="RefSeq" id="WP_050607651.1">
    <property type="nucleotide sequence ID" value="NZ_CABKUB010000006.1"/>
</dbReference>
<dbReference type="AlphaFoldDB" id="A0A6M0R9T4"/>
<keyword evidence="1" id="KW-1003">Cell membrane</keyword>
<comment type="caution">
    <text evidence="3">The sequence shown here is derived from an EMBL/GenBank/DDBJ whole genome shotgun (WGS) entry which is preliminary data.</text>
</comment>
<gene>
    <name evidence="3" type="ORF">FDF74_03970</name>
</gene>
<comment type="subcellular location">
    <subcellularLocation>
        <location evidence="1">Cell membrane</location>
        <topology evidence="1">Multi-pass membrane protein</topology>
    </subcellularLocation>
</comment>
<dbReference type="InterPro" id="IPR009709">
    <property type="entry name" value="DUF1290"/>
</dbReference>
<evidence type="ECO:0000313" key="4">
    <source>
        <dbReference type="Proteomes" id="UP000473885"/>
    </source>
</evidence>
<dbReference type="GO" id="GO:0005886">
    <property type="term" value="C:plasma membrane"/>
    <property type="evidence" value="ECO:0007669"/>
    <property type="project" value="UniProtKB-SubCell"/>
</dbReference>
<feature type="transmembrane region" description="Helical" evidence="2">
    <location>
        <begin position="56"/>
        <end position="74"/>
    </location>
</feature>
<dbReference type="EMBL" id="SXDP01000002">
    <property type="protein sequence ID" value="NEZ46369.1"/>
    <property type="molecule type" value="Genomic_DNA"/>
</dbReference>
<feature type="transmembrane region" description="Helical" evidence="2">
    <location>
        <begin position="80"/>
        <end position="101"/>
    </location>
</feature>
<evidence type="ECO:0000256" key="2">
    <source>
        <dbReference type="SAM" id="Phobius"/>
    </source>
</evidence>
<feature type="transmembrane region" description="Helical" evidence="2">
    <location>
        <begin position="28"/>
        <end position="44"/>
    </location>
</feature>
<name>A0A6M0R9T4_9CLOT</name>
<protein>
    <submittedName>
        <fullName evidence="3">DUF1290 domain-containing protein</fullName>
    </submittedName>
</protein>